<gene>
    <name evidence="2" type="ORF">CCMP2556_LOCUS43024</name>
</gene>
<keyword evidence="3" id="KW-1185">Reference proteome</keyword>
<accession>A0ABP0QMG7</accession>
<proteinExistence type="predicted"/>
<comment type="caution">
    <text evidence="2">The sequence shown here is derived from an EMBL/GenBank/DDBJ whole genome shotgun (WGS) entry which is preliminary data.</text>
</comment>
<organism evidence="2 3">
    <name type="scientific">Durusdinium trenchii</name>
    <dbReference type="NCBI Taxonomy" id="1381693"/>
    <lineage>
        <taxon>Eukaryota</taxon>
        <taxon>Sar</taxon>
        <taxon>Alveolata</taxon>
        <taxon>Dinophyceae</taxon>
        <taxon>Suessiales</taxon>
        <taxon>Symbiodiniaceae</taxon>
        <taxon>Durusdinium</taxon>
    </lineage>
</organism>
<evidence type="ECO:0000313" key="2">
    <source>
        <dbReference type="EMBL" id="CAK9089368.1"/>
    </source>
</evidence>
<dbReference type="Proteomes" id="UP001642484">
    <property type="component" value="Unassembled WGS sequence"/>
</dbReference>
<evidence type="ECO:0000313" key="3">
    <source>
        <dbReference type="Proteomes" id="UP001642484"/>
    </source>
</evidence>
<name>A0ABP0QMG7_9DINO</name>
<keyword evidence="1" id="KW-0732">Signal</keyword>
<feature type="signal peptide" evidence="1">
    <location>
        <begin position="1"/>
        <end position="21"/>
    </location>
</feature>
<feature type="chain" id="PRO_5045391492" evidence="1">
    <location>
        <begin position="22"/>
        <end position="135"/>
    </location>
</feature>
<reference evidence="2 3" key="1">
    <citation type="submission" date="2024-02" db="EMBL/GenBank/DDBJ databases">
        <authorList>
            <person name="Chen Y."/>
            <person name="Shah S."/>
            <person name="Dougan E. K."/>
            <person name="Thang M."/>
            <person name="Chan C."/>
        </authorList>
    </citation>
    <scope>NUCLEOTIDE SEQUENCE [LARGE SCALE GENOMIC DNA]</scope>
</reference>
<dbReference type="EMBL" id="CAXAMN010024707">
    <property type="protein sequence ID" value="CAK9089368.1"/>
    <property type="molecule type" value="Genomic_DNA"/>
</dbReference>
<protein>
    <submittedName>
        <fullName evidence="2">Uncharacterized protein</fullName>
    </submittedName>
</protein>
<sequence>MRLLAFLAPVAALLLDGSSKARPVSKVVQLLQSMKVQLETEAAEEAELMEKHTCWCKENGEAKEKAILEAQAHIEARCQAHPERCRPLCARNGRAASPSSKRLVHAWKRKFRPCKKRSTRTRLPLMNRLGFARKK</sequence>
<evidence type="ECO:0000256" key="1">
    <source>
        <dbReference type="SAM" id="SignalP"/>
    </source>
</evidence>